<keyword evidence="3" id="KW-1185">Reference proteome</keyword>
<dbReference type="AlphaFoldDB" id="A0A402C5D5"/>
<protein>
    <submittedName>
        <fullName evidence="2">Uncharacterized protein</fullName>
    </submittedName>
</protein>
<reference evidence="2 3" key="1">
    <citation type="submission" date="2018-11" db="EMBL/GenBank/DDBJ databases">
        <title>Microbial catabolism of amino acid.</title>
        <authorList>
            <person name="Hibi M."/>
            <person name="Ogawa J."/>
        </authorList>
    </citation>
    <scope>NUCLEOTIDE SEQUENCE [LARGE SCALE GENOMIC DNA]</scope>
    <source>
        <strain evidence="2 3">C31-06</strain>
    </source>
</reference>
<accession>A0A402C5D5</accession>
<name>A0A402C5D5_RHOWR</name>
<dbReference type="Proteomes" id="UP000287519">
    <property type="component" value="Unassembled WGS sequence"/>
</dbReference>
<evidence type="ECO:0000256" key="1">
    <source>
        <dbReference type="SAM" id="MobiDB-lite"/>
    </source>
</evidence>
<comment type="caution">
    <text evidence="2">The sequence shown here is derived from an EMBL/GenBank/DDBJ whole genome shotgun (WGS) entry which is preliminary data.</text>
</comment>
<dbReference type="EMBL" id="BHYM01000022">
    <property type="protein sequence ID" value="GCE38806.1"/>
    <property type="molecule type" value="Genomic_DNA"/>
</dbReference>
<evidence type="ECO:0000313" key="2">
    <source>
        <dbReference type="EMBL" id="GCE38806.1"/>
    </source>
</evidence>
<organism evidence="2 3">
    <name type="scientific">Rhodococcus wratislaviensis</name>
    <name type="common">Tsukamurella wratislaviensis</name>
    <dbReference type="NCBI Taxonomy" id="44752"/>
    <lineage>
        <taxon>Bacteria</taxon>
        <taxon>Bacillati</taxon>
        <taxon>Actinomycetota</taxon>
        <taxon>Actinomycetes</taxon>
        <taxon>Mycobacteriales</taxon>
        <taxon>Nocardiaceae</taxon>
        <taxon>Rhodococcus</taxon>
    </lineage>
</organism>
<gene>
    <name evidence="2" type="ORF">Rhow_002330</name>
</gene>
<feature type="region of interest" description="Disordered" evidence="1">
    <location>
        <begin position="1"/>
        <end position="28"/>
    </location>
</feature>
<evidence type="ECO:0000313" key="3">
    <source>
        <dbReference type="Proteomes" id="UP000287519"/>
    </source>
</evidence>
<sequence>MGHSHDESGNSQPTARSHPKPGAFDAGADVVDNQLSLTDIAGPGEVLTGQRLLPRPGTETDPRIP</sequence>
<proteinExistence type="predicted"/>
<feature type="region of interest" description="Disordered" evidence="1">
    <location>
        <begin position="40"/>
        <end position="65"/>
    </location>
</feature>